<evidence type="ECO:0000313" key="6">
    <source>
        <dbReference type="EMBL" id="OQO14855.1"/>
    </source>
</evidence>
<dbReference type="InterPro" id="IPR002110">
    <property type="entry name" value="Ankyrin_rpt"/>
</dbReference>
<feature type="region of interest" description="Disordered" evidence="4">
    <location>
        <begin position="327"/>
        <end position="386"/>
    </location>
</feature>
<feature type="repeat" description="ANK" evidence="3">
    <location>
        <begin position="730"/>
        <end position="762"/>
    </location>
</feature>
<dbReference type="SUPFAM" id="SSF48403">
    <property type="entry name" value="Ankyrin repeat"/>
    <property type="match status" value="2"/>
</dbReference>
<dbReference type="Pfam" id="PF00023">
    <property type="entry name" value="Ank"/>
    <property type="match status" value="1"/>
</dbReference>
<keyword evidence="7" id="KW-1185">Reference proteome</keyword>
<dbReference type="InterPro" id="IPR036770">
    <property type="entry name" value="Ankyrin_rpt-contain_sf"/>
</dbReference>
<feature type="chain" id="PRO_5012664047" description="Fungal N-terminal domain-containing protein" evidence="5">
    <location>
        <begin position="23"/>
        <end position="1020"/>
    </location>
</feature>
<feature type="compositionally biased region" description="Basic and acidic residues" evidence="4">
    <location>
        <begin position="348"/>
        <end position="357"/>
    </location>
</feature>
<dbReference type="PANTHER" id="PTHR24123">
    <property type="entry name" value="ANKYRIN REPEAT-CONTAINING"/>
    <property type="match status" value="1"/>
</dbReference>
<name>A0A1V8TTX3_9PEZI</name>
<feature type="repeat" description="ANK" evidence="3">
    <location>
        <begin position="822"/>
        <end position="854"/>
    </location>
</feature>
<dbReference type="OrthoDB" id="539213at2759"/>
<dbReference type="PRINTS" id="PR01415">
    <property type="entry name" value="ANKYRIN"/>
</dbReference>
<feature type="signal peptide" evidence="5">
    <location>
        <begin position="1"/>
        <end position="22"/>
    </location>
</feature>
<keyword evidence="5" id="KW-0732">Signal</keyword>
<feature type="repeat" description="ANK" evidence="3">
    <location>
        <begin position="662"/>
        <end position="684"/>
    </location>
</feature>
<protein>
    <recommendedName>
        <fullName evidence="8">Fungal N-terminal domain-containing protein</fullName>
    </recommendedName>
</protein>
<feature type="repeat" description="ANK" evidence="3">
    <location>
        <begin position="531"/>
        <end position="563"/>
    </location>
</feature>
<dbReference type="Gene3D" id="1.25.40.20">
    <property type="entry name" value="Ankyrin repeat-containing domain"/>
    <property type="match status" value="2"/>
</dbReference>
<dbReference type="PANTHER" id="PTHR24123:SF33">
    <property type="entry name" value="PROTEIN HOS4"/>
    <property type="match status" value="1"/>
</dbReference>
<proteinExistence type="predicted"/>
<accession>A0A1V8TTX3</accession>
<dbReference type="STRING" id="1507870.A0A1V8TTX3"/>
<dbReference type="EMBL" id="NAJO01000001">
    <property type="protein sequence ID" value="OQO14855.1"/>
    <property type="molecule type" value="Genomic_DNA"/>
</dbReference>
<evidence type="ECO:0000256" key="4">
    <source>
        <dbReference type="SAM" id="MobiDB-lite"/>
    </source>
</evidence>
<organism evidence="6 7">
    <name type="scientific">Cryoendolithus antarcticus</name>
    <dbReference type="NCBI Taxonomy" id="1507870"/>
    <lineage>
        <taxon>Eukaryota</taxon>
        <taxon>Fungi</taxon>
        <taxon>Dikarya</taxon>
        <taxon>Ascomycota</taxon>
        <taxon>Pezizomycotina</taxon>
        <taxon>Dothideomycetes</taxon>
        <taxon>Dothideomycetidae</taxon>
        <taxon>Cladosporiales</taxon>
        <taxon>Cladosporiaceae</taxon>
        <taxon>Cryoendolithus</taxon>
    </lineage>
</organism>
<reference evidence="7" key="1">
    <citation type="submission" date="2017-03" db="EMBL/GenBank/DDBJ databases">
        <title>Genomes of endolithic fungi from Antarctica.</title>
        <authorList>
            <person name="Coleine C."/>
            <person name="Masonjones S."/>
            <person name="Stajich J.E."/>
        </authorList>
    </citation>
    <scope>NUCLEOTIDE SEQUENCE [LARGE SCALE GENOMIC DNA]</scope>
    <source>
        <strain evidence="7">CCFEE 5527</strain>
    </source>
</reference>
<evidence type="ECO:0000256" key="3">
    <source>
        <dbReference type="PROSITE-ProRule" id="PRU00023"/>
    </source>
</evidence>
<dbReference type="PROSITE" id="PS50297">
    <property type="entry name" value="ANK_REP_REGION"/>
    <property type="match status" value="5"/>
</dbReference>
<keyword evidence="2 3" id="KW-0040">ANK repeat</keyword>
<feature type="repeat" description="ANK" evidence="3">
    <location>
        <begin position="564"/>
        <end position="596"/>
    </location>
</feature>
<dbReference type="Pfam" id="PF12796">
    <property type="entry name" value="Ank_2"/>
    <property type="match status" value="3"/>
</dbReference>
<feature type="region of interest" description="Disordered" evidence="4">
    <location>
        <begin position="993"/>
        <end position="1020"/>
    </location>
</feature>
<sequence length="1020" mass="110946">MDPVGTLLSIATLALIIDDLCGAYLEAPRTLAAIRLQIKVLETSLQRVQEWLHFTDPTTKAQVMGSINDATFTVDSALQALKTDLTDITSSGSKTVKVLGRQGSDQWTKTKFAWNEARLRRRLTDMRECASLMHLTLAVCQLPSGRSADLGIKEVSIGARKLSRVHKSTRSARRPVLAHQESQDPVEQSTDFKQFMAAVIAAEDDLVADSIADAADEAGAAFNLADDSTLAMAAAAQASPSALIPEDPLREKALVPLELADPTESLPEVLSGAVFGDVASDLPTRPAKAPLDTSLSHSTLPEVLASDEPLAHKSPLVHEAPFEGVKAIPRKPVRRTTPPMGSNALELETEKHLDKATLSRTHIAPPRTEEQKSPMRSSEDTADQPLSPAMWTRDAVTHSDSISSGESYINIEPDTPPPYVAASSARTGTRVTAQRQRQVSSLSVNRRTSTFAALDDAKLNLQLSDCSALLQAIKMDHEDDVIDLLSQGADPEDTEPGTQRTALLEAARLARREMCRVLIRAGSQVHVSDIDGCTALHLSASRGDALIGRMLLDAGAQVEAYDRKGRTPLQVAAESGRTEFVLFLLEQTPKRGINDTGIVKAFHQSIRLGDVASAQEFLVHDVKPKKLKDSWKLTSYAAQSGNLQMLEFVLKQKVSLKQKSPDGWTALHFAAKHGHTAMVERLLDMKLSGRDKTKKAKETALHMAVHQQYADTALVLMGQKDANVTATDADDQEPLHHATRNGDVRLVTELLAHEAKLKSQNAFGWRPIHLAAAYGHIEMLTLFVTHGIDLHAQLGKPSFKPARKTNESARKGYWAEIRWPHEGATALDLAIEFGQVEAAKLLLAAGARIEDADSQRWRPLHYAAFHVQPELVELMLARGASPSATTADGNTPHALGYREHGLTASQEDKDHIHCTLQAAASTSKKSAWKSMTEYRLGSATGRSARERNQAWHTAEMADTLYRDKDVDDGEEDLSTIVSDGPGLQTSELDSTLSLVSTPSPSELNGSARRRSTLSLSKMNT</sequence>
<dbReference type="PROSITE" id="PS50088">
    <property type="entry name" value="ANK_REPEAT"/>
    <property type="match status" value="7"/>
</dbReference>
<evidence type="ECO:0008006" key="8">
    <source>
        <dbReference type="Google" id="ProtNLM"/>
    </source>
</evidence>
<evidence type="ECO:0000313" key="7">
    <source>
        <dbReference type="Proteomes" id="UP000192596"/>
    </source>
</evidence>
<dbReference type="InParanoid" id="A0A1V8TTX3"/>
<keyword evidence="1" id="KW-0677">Repeat</keyword>
<evidence type="ECO:0000256" key="5">
    <source>
        <dbReference type="SAM" id="SignalP"/>
    </source>
</evidence>
<dbReference type="SMART" id="SM00248">
    <property type="entry name" value="ANK"/>
    <property type="match status" value="11"/>
</dbReference>
<comment type="caution">
    <text evidence="6">The sequence shown here is derived from an EMBL/GenBank/DDBJ whole genome shotgun (WGS) entry which is preliminary data.</text>
</comment>
<feature type="compositionally biased region" description="Basic and acidic residues" evidence="4">
    <location>
        <begin position="367"/>
        <end position="379"/>
    </location>
</feature>
<feature type="repeat" description="ANK" evidence="3">
    <location>
        <begin position="855"/>
        <end position="887"/>
    </location>
</feature>
<dbReference type="InterPro" id="IPR051165">
    <property type="entry name" value="Multifunctional_ANK_Repeat"/>
</dbReference>
<evidence type="ECO:0000256" key="1">
    <source>
        <dbReference type="ARBA" id="ARBA00022737"/>
    </source>
</evidence>
<feature type="repeat" description="ANK" evidence="3">
    <location>
        <begin position="763"/>
        <end position="795"/>
    </location>
</feature>
<gene>
    <name evidence="6" type="ORF">B0A48_00237</name>
</gene>
<evidence type="ECO:0000256" key="2">
    <source>
        <dbReference type="ARBA" id="ARBA00023043"/>
    </source>
</evidence>
<dbReference type="AlphaFoldDB" id="A0A1V8TTX3"/>
<dbReference type="Proteomes" id="UP000192596">
    <property type="component" value="Unassembled WGS sequence"/>
</dbReference>